<evidence type="ECO:0000256" key="2">
    <source>
        <dbReference type="ARBA" id="ARBA00023125"/>
    </source>
</evidence>
<sequence length="222" mass="25170">MSGLLEDFIVAEGIGPGERLPPERDLSLKLGLPRTALRRQLAKLEQDGRLIRHVGRGTFLADDRLRSAQKSSFKQQKLVVRTYPAEVFEARLIVEPKAAAIAALRATPYDIEEMRKAIELGSIAFNFIDFENCDALFHRLIVQAARNNLLNNIYESIHAVRSGRLWGRMKEVSLTTDRMARYAAQHQEIYQAILDRDGRHAETIMFQHITDSRHAILGDPSP</sequence>
<dbReference type="GO" id="GO:0003700">
    <property type="term" value="F:DNA-binding transcription factor activity"/>
    <property type="evidence" value="ECO:0007669"/>
    <property type="project" value="InterPro"/>
</dbReference>
<organism evidence="5 6">
    <name type="scientific">Jiella flava</name>
    <dbReference type="NCBI Taxonomy" id="2816857"/>
    <lineage>
        <taxon>Bacteria</taxon>
        <taxon>Pseudomonadati</taxon>
        <taxon>Pseudomonadota</taxon>
        <taxon>Alphaproteobacteria</taxon>
        <taxon>Hyphomicrobiales</taxon>
        <taxon>Aurantimonadaceae</taxon>
        <taxon>Jiella</taxon>
    </lineage>
</organism>
<evidence type="ECO:0000313" key="6">
    <source>
        <dbReference type="Proteomes" id="UP000664122"/>
    </source>
</evidence>
<evidence type="ECO:0000256" key="1">
    <source>
        <dbReference type="ARBA" id="ARBA00023015"/>
    </source>
</evidence>
<keyword evidence="3" id="KW-0804">Transcription</keyword>
<proteinExistence type="predicted"/>
<dbReference type="Gene3D" id="1.20.120.530">
    <property type="entry name" value="GntR ligand-binding domain-like"/>
    <property type="match status" value="1"/>
</dbReference>
<name>A0A939FV90_9HYPH</name>
<dbReference type="InterPro" id="IPR011711">
    <property type="entry name" value="GntR_C"/>
</dbReference>
<evidence type="ECO:0000259" key="4">
    <source>
        <dbReference type="PROSITE" id="PS50949"/>
    </source>
</evidence>
<keyword evidence="2" id="KW-0238">DNA-binding</keyword>
<gene>
    <name evidence="5" type="ORF">J1C48_02450</name>
</gene>
<dbReference type="InterPro" id="IPR036390">
    <property type="entry name" value="WH_DNA-bd_sf"/>
</dbReference>
<evidence type="ECO:0000256" key="3">
    <source>
        <dbReference type="ARBA" id="ARBA00023163"/>
    </source>
</evidence>
<dbReference type="InterPro" id="IPR008920">
    <property type="entry name" value="TF_FadR/GntR_C"/>
</dbReference>
<dbReference type="AlphaFoldDB" id="A0A939FV90"/>
<dbReference type="PROSITE" id="PS50949">
    <property type="entry name" value="HTH_GNTR"/>
    <property type="match status" value="1"/>
</dbReference>
<reference evidence="5" key="1">
    <citation type="submission" date="2021-03" db="EMBL/GenBank/DDBJ databases">
        <title>Whole genome sequence of Jiella sp. CQZ9-1.</title>
        <authorList>
            <person name="Tuo L."/>
        </authorList>
    </citation>
    <scope>NUCLEOTIDE SEQUENCE</scope>
    <source>
        <strain evidence="5">CQZ9-1</strain>
    </source>
</reference>
<dbReference type="Pfam" id="PF00392">
    <property type="entry name" value="GntR"/>
    <property type="match status" value="1"/>
</dbReference>
<dbReference type="PANTHER" id="PTHR43537:SF51">
    <property type="entry name" value="HTH-TYPE TRANSCRIPTIONAL REGULATOR LGOR-RELATED"/>
    <property type="match status" value="1"/>
</dbReference>
<dbReference type="SMART" id="SM00345">
    <property type="entry name" value="HTH_GNTR"/>
    <property type="match status" value="1"/>
</dbReference>
<dbReference type="SUPFAM" id="SSF48008">
    <property type="entry name" value="GntR ligand-binding domain-like"/>
    <property type="match status" value="1"/>
</dbReference>
<dbReference type="Pfam" id="PF07729">
    <property type="entry name" value="FCD"/>
    <property type="match status" value="1"/>
</dbReference>
<dbReference type="PRINTS" id="PR00035">
    <property type="entry name" value="HTHGNTR"/>
</dbReference>
<dbReference type="RefSeq" id="WP_207256048.1">
    <property type="nucleotide sequence ID" value="NZ_JAFMPP010000001.1"/>
</dbReference>
<dbReference type="EMBL" id="JAFMPP010000001">
    <property type="protein sequence ID" value="MBO0661426.1"/>
    <property type="molecule type" value="Genomic_DNA"/>
</dbReference>
<dbReference type="SUPFAM" id="SSF46785">
    <property type="entry name" value="Winged helix' DNA-binding domain"/>
    <property type="match status" value="1"/>
</dbReference>
<evidence type="ECO:0000313" key="5">
    <source>
        <dbReference type="EMBL" id="MBO0661426.1"/>
    </source>
</evidence>
<dbReference type="GO" id="GO:0003677">
    <property type="term" value="F:DNA binding"/>
    <property type="evidence" value="ECO:0007669"/>
    <property type="project" value="UniProtKB-KW"/>
</dbReference>
<dbReference type="Gene3D" id="1.10.10.10">
    <property type="entry name" value="Winged helix-like DNA-binding domain superfamily/Winged helix DNA-binding domain"/>
    <property type="match status" value="1"/>
</dbReference>
<dbReference type="InterPro" id="IPR036388">
    <property type="entry name" value="WH-like_DNA-bd_sf"/>
</dbReference>
<dbReference type="PANTHER" id="PTHR43537">
    <property type="entry name" value="TRANSCRIPTIONAL REGULATOR, GNTR FAMILY"/>
    <property type="match status" value="1"/>
</dbReference>
<feature type="domain" description="HTH gntR-type" evidence="4">
    <location>
        <begin position="1"/>
        <end position="63"/>
    </location>
</feature>
<comment type="caution">
    <text evidence="5">The sequence shown here is derived from an EMBL/GenBank/DDBJ whole genome shotgun (WGS) entry which is preliminary data.</text>
</comment>
<dbReference type="SMART" id="SM00895">
    <property type="entry name" value="FCD"/>
    <property type="match status" value="1"/>
</dbReference>
<protein>
    <submittedName>
        <fullName evidence="5">FadR family transcriptional regulator</fullName>
    </submittedName>
</protein>
<accession>A0A939FV90</accession>
<dbReference type="Proteomes" id="UP000664122">
    <property type="component" value="Unassembled WGS sequence"/>
</dbReference>
<keyword evidence="1" id="KW-0805">Transcription regulation</keyword>
<keyword evidence="6" id="KW-1185">Reference proteome</keyword>
<dbReference type="InterPro" id="IPR000524">
    <property type="entry name" value="Tscrpt_reg_HTH_GntR"/>
</dbReference>